<evidence type="ECO:0000313" key="2">
    <source>
        <dbReference type="Proteomes" id="UP000286954"/>
    </source>
</evidence>
<organism evidence="1 2">
    <name type="scientific">Glycocaulis alkaliphilus</name>
    <dbReference type="NCBI Taxonomy" id="1434191"/>
    <lineage>
        <taxon>Bacteria</taxon>
        <taxon>Pseudomonadati</taxon>
        <taxon>Pseudomonadota</taxon>
        <taxon>Alphaproteobacteria</taxon>
        <taxon>Maricaulales</taxon>
        <taxon>Maricaulaceae</taxon>
        <taxon>Glycocaulis</taxon>
    </lineage>
</organism>
<gene>
    <name evidence="1" type="ORF">X907_1969</name>
</gene>
<dbReference type="Proteomes" id="UP000286954">
    <property type="component" value="Chromosome"/>
</dbReference>
<dbReference type="AlphaFoldDB" id="A0A3T0EB11"/>
<dbReference type="RefSeq" id="WP_127567473.1">
    <property type="nucleotide sequence ID" value="NZ_BMFB01000003.1"/>
</dbReference>
<dbReference type="KEGG" id="gak:X907_1969"/>
<sequence>MIEIETTNDPVKLSFIEAVLKDAGIRYVVTDAETAGMFGGAVPWIKRRVLVGDEHADKARRLLADALGNTGKA</sequence>
<dbReference type="OrthoDB" id="5297170at2"/>
<dbReference type="Gene3D" id="3.30.70.790">
    <property type="entry name" value="UreE, C-terminal domain"/>
    <property type="match status" value="1"/>
</dbReference>
<dbReference type="InterPro" id="IPR018551">
    <property type="entry name" value="DUF2007"/>
</dbReference>
<accession>A0A3T0EB11</accession>
<dbReference type="EMBL" id="CP018911">
    <property type="protein sequence ID" value="AZU04492.1"/>
    <property type="molecule type" value="Genomic_DNA"/>
</dbReference>
<proteinExistence type="predicted"/>
<protein>
    <submittedName>
        <fullName evidence="1">Uncharacterized protein</fullName>
    </submittedName>
</protein>
<dbReference type="SUPFAM" id="SSF54913">
    <property type="entry name" value="GlnB-like"/>
    <property type="match status" value="1"/>
</dbReference>
<keyword evidence="2" id="KW-1185">Reference proteome</keyword>
<name>A0A3T0EB11_9PROT</name>
<dbReference type="InterPro" id="IPR011322">
    <property type="entry name" value="N-reg_PII-like_a/b"/>
</dbReference>
<evidence type="ECO:0000313" key="1">
    <source>
        <dbReference type="EMBL" id="AZU04492.1"/>
    </source>
</evidence>
<reference evidence="1 2" key="1">
    <citation type="submission" date="2016-12" db="EMBL/GenBank/DDBJ databases">
        <title>The genome of dimorphic prosthecate Glycocaulis alkaliphilus 6b-8t, isolated from crude oil dictates its adaptability in petroleum environments.</title>
        <authorList>
            <person name="Wu X.-L."/>
            <person name="Geng S."/>
        </authorList>
    </citation>
    <scope>NUCLEOTIDE SEQUENCE [LARGE SCALE GENOMIC DNA]</scope>
    <source>
        <strain evidence="1 2">6B-8</strain>
    </source>
</reference>
<dbReference type="Pfam" id="PF09413">
    <property type="entry name" value="DUF2007"/>
    <property type="match status" value="1"/>
</dbReference>